<dbReference type="PANTHER" id="PTHR11926:SF774">
    <property type="entry name" value="UDP-GLYCOSYLTRANSFERASE 85A1-RELATED"/>
    <property type="match status" value="1"/>
</dbReference>
<dbReference type="PANTHER" id="PTHR11926">
    <property type="entry name" value="GLUCOSYL/GLUCURONOSYL TRANSFERASES"/>
    <property type="match status" value="1"/>
</dbReference>
<proteinExistence type="inferred from homology"/>
<protein>
    <recommendedName>
        <fullName evidence="4">Glycosyltransferase</fullName>
        <ecNumber evidence="4">2.4.1.-</ecNumber>
    </recommendedName>
</protein>
<evidence type="ECO:0000313" key="6">
    <source>
        <dbReference type="Proteomes" id="UP000886520"/>
    </source>
</evidence>
<dbReference type="SUPFAM" id="SSF53756">
    <property type="entry name" value="UDP-Glycosyltransferase/glycogen phosphorylase"/>
    <property type="match status" value="1"/>
</dbReference>
<keyword evidence="2 3" id="KW-0808">Transferase</keyword>
<dbReference type="Pfam" id="PF00201">
    <property type="entry name" value="UDPGT"/>
    <property type="match status" value="1"/>
</dbReference>
<dbReference type="OrthoDB" id="5835829at2759"/>
<evidence type="ECO:0000256" key="1">
    <source>
        <dbReference type="ARBA" id="ARBA00009995"/>
    </source>
</evidence>
<evidence type="ECO:0000256" key="4">
    <source>
        <dbReference type="RuleBase" id="RU362057"/>
    </source>
</evidence>
<dbReference type="PROSITE" id="PS00375">
    <property type="entry name" value="UDPGT"/>
    <property type="match status" value="1"/>
</dbReference>
<organism evidence="5 6">
    <name type="scientific">Adiantum capillus-veneris</name>
    <name type="common">Maidenhair fern</name>
    <dbReference type="NCBI Taxonomy" id="13818"/>
    <lineage>
        <taxon>Eukaryota</taxon>
        <taxon>Viridiplantae</taxon>
        <taxon>Streptophyta</taxon>
        <taxon>Embryophyta</taxon>
        <taxon>Tracheophyta</taxon>
        <taxon>Polypodiopsida</taxon>
        <taxon>Polypodiidae</taxon>
        <taxon>Polypodiales</taxon>
        <taxon>Pteridineae</taxon>
        <taxon>Pteridaceae</taxon>
        <taxon>Vittarioideae</taxon>
        <taxon>Adiantum</taxon>
    </lineage>
</organism>
<evidence type="ECO:0000256" key="3">
    <source>
        <dbReference type="RuleBase" id="RU003718"/>
    </source>
</evidence>
<evidence type="ECO:0000256" key="2">
    <source>
        <dbReference type="ARBA" id="ARBA00022679"/>
    </source>
</evidence>
<dbReference type="AlphaFoldDB" id="A0A9D4V947"/>
<gene>
    <name evidence="5" type="ORF">GOP47_0001898</name>
</gene>
<dbReference type="CDD" id="cd03784">
    <property type="entry name" value="GT1_Gtf-like"/>
    <property type="match status" value="1"/>
</dbReference>
<evidence type="ECO:0000313" key="5">
    <source>
        <dbReference type="EMBL" id="KAI5082155.1"/>
    </source>
</evidence>
<comment type="caution">
    <text evidence="5">The sequence shown here is derived from an EMBL/GenBank/DDBJ whole genome shotgun (WGS) entry which is preliminary data.</text>
</comment>
<accession>A0A9D4V947</accession>
<dbReference type="EC" id="2.4.1.-" evidence="4"/>
<dbReference type="EMBL" id="JABFUD020000003">
    <property type="protein sequence ID" value="KAI5082155.1"/>
    <property type="molecule type" value="Genomic_DNA"/>
</dbReference>
<name>A0A9D4V947_ADICA</name>
<keyword evidence="6" id="KW-1185">Reference proteome</keyword>
<comment type="similarity">
    <text evidence="1 3">Belongs to the UDP-glycosyltransferase family.</text>
</comment>
<dbReference type="Proteomes" id="UP000886520">
    <property type="component" value="Chromosome 2"/>
</dbReference>
<dbReference type="Gene3D" id="3.40.50.2000">
    <property type="entry name" value="Glycogen Phosphorylase B"/>
    <property type="match status" value="2"/>
</dbReference>
<dbReference type="FunFam" id="3.40.50.2000:FF:000056">
    <property type="entry name" value="Glycosyltransferase"/>
    <property type="match status" value="1"/>
</dbReference>
<sequence>MDGQPHAVLLPGPGLGHVNGMALLAKALLSVGFRVTMAFFERSYRTHASKGRLTKLCDSVRVEVVEDDLPPPDSFVDLFRVTSSMPRNLLLLFNSLSTQQQPATCLVSDSIMAWTQHVADELGIPRVEYWTASATAYTASLAVPDLIRQGYVGSHTGEVPKSWKSKEPVFLDCVPGHTSFPLDEIPTDFRYVSMEDPLLQRFVEMANLANRFDCLFIHSVMELESHAFQALQHVAHLEVYPIGPLINQSIDATLTNPTLSWLDTKAPASVIYVSFGSASVHTRDEIFELACGLESSGKPFLWVVRSDGLPHDGALADMVPSGFHERIVDRGMIVPWVSQMDVLAHPAVGGFLSHCGWNSTLESLWMGVPLLTCPIRADQPINSRLIVKEWGVGIELHSSTEEGKPSRHDIEVGINMLLDEDSGCLVRTKAKEFKSMLRKSPFPGGQSHTKLIYFASKMKKLCVSKNQAAFKQQPHCDQLED</sequence>
<dbReference type="GO" id="GO:0008194">
    <property type="term" value="F:UDP-glycosyltransferase activity"/>
    <property type="evidence" value="ECO:0007669"/>
    <property type="project" value="InterPro"/>
</dbReference>
<dbReference type="InterPro" id="IPR035595">
    <property type="entry name" value="UDP_glycos_trans_CS"/>
</dbReference>
<reference evidence="5" key="1">
    <citation type="submission" date="2021-01" db="EMBL/GenBank/DDBJ databases">
        <title>Adiantum capillus-veneris genome.</title>
        <authorList>
            <person name="Fang Y."/>
            <person name="Liao Q."/>
        </authorList>
    </citation>
    <scope>NUCLEOTIDE SEQUENCE</scope>
    <source>
        <strain evidence="5">H3</strain>
        <tissue evidence="5">Leaf</tissue>
    </source>
</reference>
<keyword evidence="3" id="KW-0328">Glycosyltransferase</keyword>
<dbReference type="InterPro" id="IPR002213">
    <property type="entry name" value="UDP_glucos_trans"/>
</dbReference>